<name>A0A0R1TJ15_9LACO</name>
<evidence type="ECO:0000259" key="1">
    <source>
        <dbReference type="Pfam" id="PF13472"/>
    </source>
</evidence>
<sequence>MDFNEEERFMNRIILLGDSITAGVIDGFPSTTFTHKLQAKFPQSEFINRGVPGDNTKNAQTRLQADVFEVNPQVVLIFFGTNDAAATDISLEDYKDNLKKMIDMIGSQKVILVTPGLADETLHPDRLDQKMAAYALATREVAHLYNIPLVDWNKVFLLYKENKDQLLQADGIHYSSEAYDLLVETIAPVLKEKLAGLNSLNLYHIK</sequence>
<dbReference type="PANTHER" id="PTHR14209:SF19">
    <property type="entry name" value="ISOAMYL ACETATE-HYDROLYZING ESTERASE 1 HOMOLOG"/>
    <property type="match status" value="1"/>
</dbReference>
<dbReference type="PATRIC" id="fig|1423740.3.peg.1936"/>
<comment type="caution">
    <text evidence="2">The sequence shown here is derived from an EMBL/GenBank/DDBJ whole genome shotgun (WGS) entry which is preliminary data.</text>
</comment>
<protein>
    <submittedName>
        <fullName evidence="2">GDSL-like protein</fullName>
    </submittedName>
</protein>
<dbReference type="Proteomes" id="UP000051048">
    <property type="component" value="Unassembled WGS sequence"/>
</dbReference>
<dbReference type="InterPro" id="IPR045136">
    <property type="entry name" value="Iah1-like"/>
</dbReference>
<organism evidence="2 3">
    <name type="scientific">Ligilactobacillus equi DSM 15833 = JCM 10991</name>
    <dbReference type="NCBI Taxonomy" id="1423740"/>
    <lineage>
        <taxon>Bacteria</taxon>
        <taxon>Bacillati</taxon>
        <taxon>Bacillota</taxon>
        <taxon>Bacilli</taxon>
        <taxon>Lactobacillales</taxon>
        <taxon>Lactobacillaceae</taxon>
        <taxon>Ligilactobacillus</taxon>
    </lineage>
</organism>
<dbReference type="STRING" id="1423740.FC36_GL001793"/>
<dbReference type="InterPro" id="IPR036514">
    <property type="entry name" value="SGNH_hydro_sf"/>
</dbReference>
<evidence type="ECO:0000313" key="3">
    <source>
        <dbReference type="Proteomes" id="UP000051048"/>
    </source>
</evidence>
<dbReference type="OrthoDB" id="388542at2"/>
<dbReference type="EMBL" id="AZFH01000038">
    <property type="protein sequence ID" value="KRL81308.1"/>
    <property type="molecule type" value="Genomic_DNA"/>
</dbReference>
<dbReference type="SUPFAM" id="SSF52266">
    <property type="entry name" value="SGNH hydrolase"/>
    <property type="match status" value="1"/>
</dbReference>
<feature type="domain" description="SGNH hydrolase-type esterase" evidence="1">
    <location>
        <begin position="15"/>
        <end position="181"/>
    </location>
</feature>
<dbReference type="InterPro" id="IPR013830">
    <property type="entry name" value="SGNH_hydro"/>
</dbReference>
<gene>
    <name evidence="2" type="ORF">FC36_GL001793</name>
</gene>
<dbReference type="Gene3D" id="3.40.50.1110">
    <property type="entry name" value="SGNH hydrolase"/>
    <property type="match status" value="1"/>
</dbReference>
<reference evidence="2 3" key="1">
    <citation type="journal article" date="2015" name="Genome Announc.">
        <title>Expanding the biotechnology potential of lactobacilli through comparative genomics of 213 strains and associated genera.</title>
        <authorList>
            <person name="Sun Z."/>
            <person name="Harris H.M."/>
            <person name="McCann A."/>
            <person name="Guo C."/>
            <person name="Argimon S."/>
            <person name="Zhang W."/>
            <person name="Yang X."/>
            <person name="Jeffery I.B."/>
            <person name="Cooney J.C."/>
            <person name="Kagawa T.F."/>
            <person name="Liu W."/>
            <person name="Song Y."/>
            <person name="Salvetti E."/>
            <person name="Wrobel A."/>
            <person name="Rasinkangas P."/>
            <person name="Parkhill J."/>
            <person name="Rea M.C."/>
            <person name="O'Sullivan O."/>
            <person name="Ritari J."/>
            <person name="Douillard F.P."/>
            <person name="Paul Ross R."/>
            <person name="Yang R."/>
            <person name="Briner A.E."/>
            <person name="Felis G.E."/>
            <person name="de Vos W.M."/>
            <person name="Barrangou R."/>
            <person name="Klaenhammer T.R."/>
            <person name="Caufield P.W."/>
            <person name="Cui Y."/>
            <person name="Zhang H."/>
            <person name="O'Toole P.W."/>
        </authorList>
    </citation>
    <scope>NUCLEOTIDE SEQUENCE [LARGE SCALE GENOMIC DNA]</scope>
    <source>
        <strain evidence="2 3">DSM 15833</strain>
    </source>
</reference>
<dbReference type="Pfam" id="PF13472">
    <property type="entry name" value="Lipase_GDSL_2"/>
    <property type="match status" value="1"/>
</dbReference>
<accession>A0A0R1TJ15</accession>
<dbReference type="AlphaFoldDB" id="A0A0R1TJ15"/>
<evidence type="ECO:0000313" key="2">
    <source>
        <dbReference type="EMBL" id="KRL81308.1"/>
    </source>
</evidence>
<proteinExistence type="predicted"/>
<dbReference type="PANTHER" id="PTHR14209">
    <property type="entry name" value="ISOAMYL ACETATE-HYDROLYZING ESTERASE 1"/>
    <property type="match status" value="1"/>
</dbReference>